<feature type="region of interest" description="Disordered" evidence="7">
    <location>
        <begin position="628"/>
        <end position="656"/>
    </location>
</feature>
<keyword evidence="2" id="KW-0808">Transferase</keyword>
<dbReference type="Gene3D" id="3.40.1170.60">
    <property type="match status" value="1"/>
</dbReference>
<feature type="compositionally biased region" description="Basic and acidic residues" evidence="7">
    <location>
        <begin position="971"/>
        <end position="984"/>
    </location>
</feature>
<dbReference type="FunFam" id="1.10.150.20:FF:000014">
    <property type="entry name" value="Polymerase (DNA directed), eta"/>
    <property type="match status" value="1"/>
</dbReference>
<keyword evidence="10" id="KW-1185">Reference proteome</keyword>
<dbReference type="InterPro" id="IPR043128">
    <property type="entry name" value="Rev_trsase/Diguanyl_cyclase"/>
</dbReference>
<evidence type="ECO:0000256" key="6">
    <source>
        <dbReference type="ARBA" id="ARBA00023242"/>
    </source>
</evidence>
<protein>
    <recommendedName>
        <fullName evidence="8">UmuC domain-containing protein</fullName>
    </recommendedName>
</protein>
<feature type="compositionally biased region" description="Low complexity" evidence="7">
    <location>
        <begin position="448"/>
        <end position="461"/>
    </location>
</feature>
<evidence type="ECO:0000256" key="3">
    <source>
        <dbReference type="ARBA" id="ARBA00022723"/>
    </source>
</evidence>
<dbReference type="InterPro" id="IPR036775">
    <property type="entry name" value="DNA_pol_Y-fam_lit_finger_sf"/>
</dbReference>
<dbReference type="InterPro" id="IPR043502">
    <property type="entry name" value="DNA/RNA_pol_sf"/>
</dbReference>
<dbReference type="InterPro" id="IPR001126">
    <property type="entry name" value="UmuC"/>
</dbReference>
<feature type="compositionally biased region" description="Basic and acidic residues" evidence="7">
    <location>
        <begin position="939"/>
        <end position="951"/>
    </location>
</feature>
<feature type="domain" description="UmuC" evidence="8">
    <location>
        <begin position="10"/>
        <end position="258"/>
    </location>
</feature>
<feature type="region of interest" description="Disordered" evidence="7">
    <location>
        <begin position="448"/>
        <end position="486"/>
    </location>
</feature>
<evidence type="ECO:0000313" key="10">
    <source>
        <dbReference type="Proteomes" id="UP001438707"/>
    </source>
</evidence>
<keyword evidence="5" id="KW-0234">DNA repair</keyword>
<dbReference type="Proteomes" id="UP001438707">
    <property type="component" value="Unassembled WGS sequence"/>
</dbReference>
<evidence type="ECO:0000313" key="9">
    <source>
        <dbReference type="EMBL" id="KAK9831809.1"/>
    </source>
</evidence>
<dbReference type="GO" id="GO:0009314">
    <property type="term" value="P:response to radiation"/>
    <property type="evidence" value="ECO:0007669"/>
    <property type="project" value="TreeGrafter"/>
</dbReference>
<dbReference type="PROSITE" id="PS50173">
    <property type="entry name" value="UMUC"/>
    <property type="match status" value="1"/>
</dbReference>
<feature type="compositionally biased region" description="Polar residues" evidence="7">
    <location>
        <begin position="687"/>
        <end position="712"/>
    </location>
</feature>
<feature type="region of interest" description="Disordered" evidence="7">
    <location>
        <begin position="1116"/>
        <end position="1139"/>
    </location>
</feature>
<feature type="region of interest" description="Disordered" evidence="7">
    <location>
        <begin position="935"/>
        <end position="1023"/>
    </location>
</feature>
<comment type="subcellular location">
    <subcellularLocation>
        <location evidence="1">Nucleus</location>
    </subcellularLocation>
</comment>
<dbReference type="Gene3D" id="3.30.1490.100">
    <property type="entry name" value="DNA polymerase, Y-family, little finger domain"/>
    <property type="match status" value="1"/>
</dbReference>
<comment type="caution">
    <text evidence="9">The sequence shown here is derived from an EMBL/GenBank/DDBJ whole genome shotgun (WGS) entry which is preliminary data.</text>
</comment>
<sequence length="1212" mass="128913">MEEAHLNRIVAHVDLDAFYVQVEVQRDPSLKGKPAGVVQYNPFGDLRTIKPEEPRIFNDSNGSLIAVGYEARASGVKRSMRGDEARKHCAELQLIQVPTSHGKADLTIYRNSGSKVVDILSRKSICERASIDECYIDITAEAQRRLTASSGQPAMPISPRQVHVCGQDSGAQGWWNRADQDWGPGERLLACGAAAVADLRAQVLAELGYTCSAGVAHNKILAKLASGMHKPMQQTVVPAAATASLLHDLPIPKLRQLGGKFGEEIMSKLNISTVGQLAQTPISKLEALFGDSDAAWLHTLAQGHDADEVKPRTLPNSLSCGKTFRGAGALNNFPDVHHWLGQLGLELEERIQTDRAANKRLPQLLTVSMWHTVAGKGTVDWRGNGSSASRSCQLRSPQAAPIADDALALVKKWAADYPGWHLTTLFLAASNFVAAPTGGSTLARFLKPRQPQQQQAAPSRQVLGAAEQASNSPGQHGGTGSASAAHFKPQLPDIFKPISNQDIAHVSKKARIHAKSFEASAHATPAGEGDAIRPQGSADVSLLEGAASHEVATTLSEHPANLDDSAIQAPADGRGPAAMPSDELQVSAEQAALRNMSKSTACQPAQMAASREATAAAYTQSLTQSITAQQSTYERTSKQLPTPARPGGPAQPKSAAVAAAATYVQLLHPSKQPSMDVPVPSTRELESSYSQHNSARSIQSNFLTRQPFSDSRPQAAGEETADTSHHRPSKRSRLSRDGNNASLCKMPIQPQAPTAAANSKQGRSKPAGFGPHVRSYDIGERAADQTNHDSSLQHAPVEDQVARNRTSFRPSRSVSGDERSTVGCSGCSGPHVHNVELHHGQQVAHAGPCRRHKLHEGSLAGPGRHEFNCNTPPGAAVSFDAEHSHAAGAFLPESGMAEEQSSLERHLHGASWQGRAHDSQALSVQTHRCSAAAGAGLDAGRDEDAAPDQKGEMFVSGSHGSDTACRSQHSPCKEAFQEEPHSHEGSAVSQADADEDASAGKVEAADAPAVPPPGQETSKLPPSRLLSISSAITPSHRKVPKRSVDQLGLDAPLVLDHSEDQLDPTVLAALPSAMQREIRLAYMATSQSAPQRTAHHGILSQLQLDLQQSADMLKQPAADPALERRDAAESSSSRGASQPAMVLEHMQMLPGASSPDLCVVHQKLQNARSSQALKMPSKPSAVRMGHSSKASRRDAKFQASQGIGRFLKQSKS</sequence>
<organism evidence="9 10">
    <name type="scientific">Apatococcus lobatus</name>
    <dbReference type="NCBI Taxonomy" id="904363"/>
    <lineage>
        <taxon>Eukaryota</taxon>
        <taxon>Viridiplantae</taxon>
        <taxon>Chlorophyta</taxon>
        <taxon>core chlorophytes</taxon>
        <taxon>Trebouxiophyceae</taxon>
        <taxon>Chlorellales</taxon>
        <taxon>Chlorellaceae</taxon>
        <taxon>Apatococcus</taxon>
    </lineage>
</organism>
<dbReference type="PANTHER" id="PTHR45873:SF1">
    <property type="entry name" value="DNA POLYMERASE ETA"/>
    <property type="match status" value="1"/>
</dbReference>
<evidence type="ECO:0000256" key="7">
    <source>
        <dbReference type="SAM" id="MobiDB-lite"/>
    </source>
</evidence>
<dbReference type="GO" id="GO:0042276">
    <property type="term" value="P:error-prone translesion synthesis"/>
    <property type="evidence" value="ECO:0007669"/>
    <property type="project" value="TreeGrafter"/>
</dbReference>
<evidence type="ECO:0000256" key="5">
    <source>
        <dbReference type="ARBA" id="ARBA00023204"/>
    </source>
</evidence>
<dbReference type="EMBL" id="JALJOS010000013">
    <property type="protein sequence ID" value="KAK9831809.1"/>
    <property type="molecule type" value="Genomic_DNA"/>
</dbReference>
<dbReference type="PANTHER" id="PTHR45873">
    <property type="entry name" value="DNA POLYMERASE ETA"/>
    <property type="match status" value="1"/>
</dbReference>
<dbReference type="AlphaFoldDB" id="A0AAW1RDV8"/>
<feature type="region of interest" description="Disordered" evidence="7">
    <location>
        <begin position="565"/>
        <end position="586"/>
    </location>
</feature>
<keyword evidence="3" id="KW-0479">Metal-binding</keyword>
<dbReference type="GO" id="GO:0046872">
    <property type="term" value="F:metal ion binding"/>
    <property type="evidence" value="ECO:0007669"/>
    <property type="project" value="UniProtKB-KW"/>
</dbReference>
<evidence type="ECO:0000256" key="4">
    <source>
        <dbReference type="ARBA" id="ARBA00022763"/>
    </source>
</evidence>
<feature type="region of interest" description="Disordered" evidence="7">
    <location>
        <begin position="896"/>
        <end position="923"/>
    </location>
</feature>
<dbReference type="InterPro" id="IPR052230">
    <property type="entry name" value="DNA_polymerase_eta"/>
</dbReference>
<evidence type="ECO:0000256" key="2">
    <source>
        <dbReference type="ARBA" id="ARBA00022679"/>
    </source>
</evidence>
<feature type="region of interest" description="Disordered" evidence="7">
    <location>
        <begin position="669"/>
        <end position="820"/>
    </location>
</feature>
<feature type="compositionally biased region" description="Basic and acidic residues" evidence="7">
    <location>
        <begin position="774"/>
        <end position="787"/>
    </location>
</feature>
<dbReference type="SUPFAM" id="SSF56672">
    <property type="entry name" value="DNA/RNA polymerases"/>
    <property type="match status" value="1"/>
</dbReference>
<dbReference type="GO" id="GO:0035861">
    <property type="term" value="C:site of double-strand break"/>
    <property type="evidence" value="ECO:0007669"/>
    <property type="project" value="TreeGrafter"/>
</dbReference>
<feature type="compositionally biased region" description="Polar residues" evidence="7">
    <location>
        <begin position="803"/>
        <end position="814"/>
    </location>
</feature>
<dbReference type="GO" id="GO:0005634">
    <property type="term" value="C:nucleus"/>
    <property type="evidence" value="ECO:0007669"/>
    <property type="project" value="UniProtKB-SubCell"/>
</dbReference>
<dbReference type="Pfam" id="PF00817">
    <property type="entry name" value="IMS"/>
    <property type="match status" value="1"/>
</dbReference>
<keyword evidence="6" id="KW-0539">Nucleus</keyword>
<name>A0AAW1RDV8_9CHLO</name>
<reference evidence="9 10" key="1">
    <citation type="journal article" date="2024" name="Nat. Commun.">
        <title>Phylogenomics reveals the evolutionary origins of lichenization in chlorophyte algae.</title>
        <authorList>
            <person name="Puginier C."/>
            <person name="Libourel C."/>
            <person name="Otte J."/>
            <person name="Skaloud P."/>
            <person name="Haon M."/>
            <person name="Grisel S."/>
            <person name="Petersen M."/>
            <person name="Berrin J.G."/>
            <person name="Delaux P.M."/>
            <person name="Dal Grande F."/>
            <person name="Keller J."/>
        </authorList>
    </citation>
    <scope>NUCLEOTIDE SEQUENCE [LARGE SCALE GENOMIC DNA]</scope>
    <source>
        <strain evidence="9 10">SAG 2145</strain>
    </source>
</reference>
<evidence type="ECO:0000259" key="8">
    <source>
        <dbReference type="PROSITE" id="PS50173"/>
    </source>
</evidence>
<feature type="compositionally biased region" description="Polar residues" evidence="7">
    <location>
        <begin position="958"/>
        <end position="970"/>
    </location>
</feature>
<gene>
    <name evidence="9" type="ORF">WJX74_010337</name>
</gene>
<accession>A0AAW1RDV8</accession>
<dbReference type="GO" id="GO:0003887">
    <property type="term" value="F:DNA-directed DNA polymerase activity"/>
    <property type="evidence" value="ECO:0007669"/>
    <property type="project" value="TreeGrafter"/>
</dbReference>
<dbReference type="Gene3D" id="3.30.70.270">
    <property type="match status" value="1"/>
</dbReference>
<dbReference type="Gene3D" id="1.10.150.20">
    <property type="entry name" value="5' to 3' exonuclease, C-terminal subdomain"/>
    <property type="match status" value="1"/>
</dbReference>
<keyword evidence="4" id="KW-0227">DNA damage</keyword>
<proteinExistence type="predicted"/>
<dbReference type="Pfam" id="PF21704">
    <property type="entry name" value="POLH-Rev1_HhH"/>
    <property type="match status" value="1"/>
</dbReference>
<evidence type="ECO:0000256" key="1">
    <source>
        <dbReference type="ARBA" id="ARBA00004123"/>
    </source>
</evidence>
<dbReference type="GO" id="GO:0006281">
    <property type="term" value="P:DNA repair"/>
    <property type="evidence" value="ECO:0007669"/>
    <property type="project" value="UniProtKB-KW"/>
</dbReference>
<feature type="compositionally biased region" description="Polar residues" evidence="7">
    <location>
        <begin position="628"/>
        <end position="640"/>
    </location>
</feature>
<dbReference type="GO" id="GO:0005657">
    <property type="term" value="C:replication fork"/>
    <property type="evidence" value="ECO:0007669"/>
    <property type="project" value="TreeGrafter"/>
</dbReference>
<dbReference type="SUPFAM" id="SSF100879">
    <property type="entry name" value="Lesion bypass DNA polymerase (Y-family), little finger domain"/>
    <property type="match status" value="1"/>
</dbReference>
<feature type="region of interest" description="Disordered" evidence="7">
    <location>
        <begin position="1168"/>
        <end position="1212"/>
    </location>
</feature>
<dbReference type="GO" id="GO:0003684">
    <property type="term" value="F:damaged DNA binding"/>
    <property type="evidence" value="ECO:0007669"/>
    <property type="project" value="InterPro"/>
</dbReference>